<evidence type="ECO:0000313" key="6">
    <source>
        <dbReference type="EMBL" id="CAG5002361.1"/>
    </source>
</evidence>
<dbReference type="PANTHER" id="PTHR10628">
    <property type="entry name" value="SIALIDASE"/>
    <property type="match status" value="1"/>
</dbReference>
<dbReference type="GO" id="GO:0005737">
    <property type="term" value="C:cytoplasm"/>
    <property type="evidence" value="ECO:0007669"/>
    <property type="project" value="TreeGrafter"/>
</dbReference>
<dbReference type="SUPFAM" id="SSF50939">
    <property type="entry name" value="Sialidases"/>
    <property type="match status" value="1"/>
</dbReference>
<keyword evidence="7" id="KW-1185">Reference proteome</keyword>
<dbReference type="Gene3D" id="2.120.10.10">
    <property type="match status" value="1"/>
</dbReference>
<dbReference type="PANTHER" id="PTHR10628:SF30">
    <property type="entry name" value="EXO-ALPHA-SIALIDASE"/>
    <property type="match status" value="1"/>
</dbReference>
<comment type="catalytic activity">
    <reaction evidence="1">
        <text>Hydrolysis of alpha-(2-&gt;3)-, alpha-(2-&gt;6)-, alpha-(2-&gt;8)- glycosidic linkages of terminal sialic acid residues in oligosaccharides, glycoproteins, glycolipids, colominic acid and synthetic substrates.</text>
        <dbReference type="EC" id="3.2.1.18"/>
    </reaction>
</comment>
<dbReference type="RefSeq" id="WP_215239439.1">
    <property type="nucleotide sequence ID" value="NZ_CAJRAF010000002.1"/>
</dbReference>
<feature type="chain" id="PRO_5037679673" description="exo-alpha-sialidase" evidence="4">
    <location>
        <begin position="22"/>
        <end position="387"/>
    </location>
</feature>
<dbReference type="GO" id="GO:0004308">
    <property type="term" value="F:exo-alpha-sialidase activity"/>
    <property type="evidence" value="ECO:0007669"/>
    <property type="project" value="UniProtKB-EC"/>
</dbReference>
<dbReference type="InterPro" id="IPR036278">
    <property type="entry name" value="Sialidase_sf"/>
</dbReference>
<reference evidence="6" key="1">
    <citation type="submission" date="2021-04" db="EMBL/GenBank/DDBJ databases">
        <authorList>
            <person name="Rodrigo-Torres L."/>
            <person name="Arahal R. D."/>
            <person name="Lucena T."/>
        </authorList>
    </citation>
    <scope>NUCLEOTIDE SEQUENCE</scope>
    <source>
        <strain evidence="6">CECT 9275</strain>
    </source>
</reference>
<dbReference type="GO" id="GO:0009313">
    <property type="term" value="P:oligosaccharide catabolic process"/>
    <property type="evidence" value="ECO:0007669"/>
    <property type="project" value="TreeGrafter"/>
</dbReference>
<protein>
    <recommendedName>
        <fullName evidence="3">exo-alpha-sialidase</fullName>
        <ecNumber evidence="3">3.2.1.18</ecNumber>
    </recommendedName>
</protein>
<accession>A0A916JCE5</accession>
<evidence type="ECO:0000256" key="2">
    <source>
        <dbReference type="ARBA" id="ARBA00009348"/>
    </source>
</evidence>
<proteinExistence type="inferred from homology"/>
<comment type="caution">
    <text evidence="6">The sequence shown here is derived from an EMBL/GenBank/DDBJ whole genome shotgun (WGS) entry which is preliminary data.</text>
</comment>
<dbReference type="EC" id="3.2.1.18" evidence="3"/>
<dbReference type="EMBL" id="CAJRAF010000002">
    <property type="protein sequence ID" value="CAG5002361.1"/>
    <property type="molecule type" value="Genomic_DNA"/>
</dbReference>
<dbReference type="InterPro" id="IPR011040">
    <property type="entry name" value="Sialidase"/>
</dbReference>
<evidence type="ECO:0000313" key="7">
    <source>
        <dbReference type="Proteomes" id="UP000680038"/>
    </source>
</evidence>
<gene>
    <name evidence="6" type="ORF">DYBT9275_02875</name>
</gene>
<dbReference type="CDD" id="cd15482">
    <property type="entry name" value="Sialidase_non-viral"/>
    <property type="match status" value="1"/>
</dbReference>
<dbReference type="InterPro" id="IPR026856">
    <property type="entry name" value="Sialidase_fam"/>
</dbReference>
<keyword evidence="4" id="KW-0732">Signal</keyword>
<dbReference type="GO" id="GO:0006689">
    <property type="term" value="P:ganglioside catabolic process"/>
    <property type="evidence" value="ECO:0007669"/>
    <property type="project" value="TreeGrafter"/>
</dbReference>
<sequence length="387" mass="42537">MRVLKISVVLILIALHPVAMAGGEKYEGRTSLADSARHLIISKGGEAGLYQAFPDACRLKNGDIVAVFYAGDEHVTKQSTQYPKAGRLCMVRSKDEGRTWSKPVTIYDDADDNRDPHIAQLSDGSLICSFFSLRYATFGAKDYEPVGGPQLIRSKDNGKTWEKKATLLQTGSVDWYCSAPVREMPDGTLILPVYYMDKGAVHAWGGVIRSTDKGKTWGQVIPIGQEANLPLAAETDVILLKDGTLYAALRAQKDFPMHYAVSKDLGKTWSKAMDIGFKGHSPSFTRLKTGEILLTTRAFKGTTGNRGYTGLRVSRDEGKTWEGPYLVDETLGAYPSTVELKDSSVLVVYYEEGKGSGIRVFRFNVPEKSGDRISLNNPEALLKLPLN</sequence>
<evidence type="ECO:0000256" key="1">
    <source>
        <dbReference type="ARBA" id="ARBA00000427"/>
    </source>
</evidence>
<evidence type="ECO:0000256" key="3">
    <source>
        <dbReference type="ARBA" id="ARBA00012733"/>
    </source>
</evidence>
<dbReference type="Pfam" id="PF13088">
    <property type="entry name" value="BNR_2"/>
    <property type="match status" value="1"/>
</dbReference>
<comment type="similarity">
    <text evidence="2">Belongs to the glycosyl hydrolase 33 family.</text>
</comment>
<name>A0A916JCE5_9BACT</name>
<dbReference type="Proteomes" id="UP000680038">
    <property type="component" value="Unassembled WGS sequence"/>
</dbReference>
<evidence type="ECO:0000256" key="4">
    <source>
        <dbReference type="SAM" id="SignalP"/>
    </source>
</evidence>
<feature type="signal peptide" evidence="4">
    <location>
        <begin position="1"/>
        <end position="21"/>
    </location>
</feature>
<organism evidence="6 7">
    <name type="scientific">Dyadobacter helix</name>
    <dbReference type="NCBI Taxonomy" id="2822344"/>
    <lineage>
        <taxon>Bacteria</taxon>
        <taxon>Pseudomonadati</taxon>
        <taxon>Bacteroidota</taxon>
        <taxon>Cytophagia</taxon>
        <taxon>Cytophagales</taxon>
        <taxon>Spirosomataceae</taxon>
        <taxon>Dyadobacter</taxon>
    </lineage>
</organism>
<evidence type="ECO:0000259" key="5">
    <source>
        <dbReference type="Pfam" id="PF13088"/>
    </source>
</evidence>
<dbReference type="GO" id="GO:0016020">
    <property type="term" value="C:membrane"/>
    <property type="evidence" value="ECO:0007669"/>
    <property type="project" value="TreeGrafter"/>
</dbReference>
<dbReference type="AlphaFoldDB" id="A0A916JCE5"/>
<feature type="domain" description="Sialidase" evidence="5">
    <location>
        <begin position="152"/>
        <end position="345"/>
    </location>
</feature>